<organism evidence="2">
    <name type="scientific">Arabidopsis thaliana</name>
    <name type="common">Mouse-ear cress</name>
    <dbReference type="NCBI Taxonomy" id="3702"/>
    <lineage>
        <taxon>Eukaryota</taxon>
        <taxon>Viridiplantae</taxon>
        <taxon>Streptophyta</taxon>
        <taxon>Embryophyta</taxon>
        <taxon>Tracheophyta</taxon>
        <taxon>Spermatophyta</taxon>
        <taxon>Magnoliopsida</taxon>
        <taxon>eudicotyledons</taxon>
        <taxon>Gunneridae</taxon>
        <taxon>Pentapetalae</taxon>
        <taxon>rosids</taxon>
        <taxon>malvids</taxon>
        <taxon>Brassicales</taxon>
        <taxon>Brassicaceae</taxon>
        <taxon>Camelineae</taxon>
        <taxon>Arabidopsis</taxon>
    </lineage>
</organism>
<feature type="compositionally biased region" description="Basic and acidic residues" evidence="1">
    <location>
        <begin position="119"/>
        <end position="129"/>
    </location>
</feature>
<feature type="region of interest" description="Disordered" evidence="1">
    <location>
        <begin position="112"/>
        <end position="136"/>
    </location>
</feature>
<proteinExistence type="predicted"/>
<evidence type="ECO:0000313" key="2">
    <source>
        <dbReference type="EMBL" id="CAA18598.1"/>
    </source>
</evidence>
<dbReference type="PANTHER" id="PTHR46085:SF16">
    <property type="entry name" value="ARFGAP_RECO-LIKE ZINC FINGER DOMAIN-CONTAINING PROTEIN"/>
    <property type="match status" value="1"/>
</dbReference>
<name>O65536_ARATH</name>
<feature type="compositionally biased region" description="Basic and acidic residues" evidence="1">
    <location>
        <begin position="207"/>
        <end position="216"/>
    </location>
</feature>
<feature type="compositionally biased region" description="Basic residues" evidence="1">
    <location>
        <begin position="172"/>
        <end position="181"/>
    </location>
</feature>
<dbReference type="EMBL" id="AL022537">
    <property type="protein sequence ID" value="CAA18598.1"/>
    <property type="molecule type" value="Genomic_DNA"/>
</dbReference>
<reference evidence="2" key="2">
    <citation type="submission" date="1998-04" db="EMBL/GenBank/DDBJ databases">
        <authorList>
            <person name="Bevan M."/>
            <person name="Benes V."/>
            <person name="Rechmann S."/>
            <person name="Borkova D."/>
            <person name="Ansorge W."/>
            <person name="Hoheisel J."/>
            <person name="Mewes H.W."/>
            <person name="Mayer K.F.X."/>
            <person name="Schueller C."/>
        </authorList>
    </citation>
    <scope>NUCLEOTIDE SEQUENCE</scope>
</reference>
<feature type="region of interest" description="Disordered" evidence="1">
    <location>
        <begin position="169"/>
        <end position="189"/>
    </location>
</feature>
<dbReference type="EMBL" id="AL161581">
    <property type="protein sequence ID" value="CAB79980.1"/>
    <property type="molecule type" value="Genomic_DNA"/>
</dbReference>
<sequence length="531" mass="57959">MKEDERTEKAIRSLLKLPENRRCINCNSLVGTTFLADHTVHNMYAQLSGLLSALTAAESTENSHIVLNLYQWPSSQQTKLVHFAQEETSNIFKLRDFIRSVYVDKRYSSSDKISQQKSDVTEDYRESKKTSAHVLGSRSLHSVDKSDIERSSAAGRSGSESLRFYFDDKNHKQQHVTHNPRSRGLPKSPIRFEIVDDRFRDDGSVKRYDARKDSRGSSKSLDLSSNKDMPSFPIVRHTSELNIVKVEKKKDPVNNQMTASSEKMEIPRSLIDDVPVSELSDEGIIKNSSEIPASLKTTEEPAPNSLEALLFGSSVPSVVPGTNNYELWNTSDISSTENYTAVNLGTQTMPGIPDSVTSFATSPTTAHAHSGSSGPVVPVAPDNLNTKETATLANNQGPSDFSMEQTTLAITDYAHGVGSEHHQDDETQSSIRKALPEAMGALTYTAKAANPFDLSYDDTAPNQTPQFPTMAYVQGGGLPHVSSPIGYSDSSSPAADSIGLMTSQSPFHATALSPNSPALASHLSPGETKFM</sequence>
<dbReference type="PANTHER" id="PTHR46085">
    <property type="entry name" value="ARFGAP/RECO-RELATED"/>
    <property type="match status" value="1"/>
</dbReference>
<accession>O65536</accession>
<evidence type="ECO:0000256" key="1">
    <source>
        <dbReference type="SAM" id="MobiDB-lite"/>
    </source>
</evidence>
<gene>
    <name evidence="2" type="primary">F4D11.170</name>
    <name evidence="3" type="ordered locus">At4g32630</name>
</gene>
<dbReference type="GO" id="GO:0005096">
    <property type="term" value="F:GTPase activator activity"/>
    <property type="evidence" value="ECO:0007669"/>
    <property type="project" value="InterPro"/>
</dbReference>
<protein>
    <submittedName>
        <fullName evidence="3">Uncharacterized protein AT4g32630</fullName>
    </submittedName>
    <submittedName>
        <fullName evidence="2">Uncharacterized protein F4D11.170</fullName>
    </submittedName>
</protein>
<evidence type="ECO:0000313" key="3">
    <source>
        <dbReference type="EMBL" id="CAB79980.1"/>
    </source>
</evidence>
<reference evidence="2" key="1">
    <citation type="submission" date="1998-04" db="EMBL/GenBank/DDBJ databases">
        <authorList>
            <person name="EU Arabidopsis sequencing project"/>
        </authorList>
    </citation>
    <scope>NUCLEOTIDE SEQUENCE</scope>
</reference>
<dbReference type="AlphaFoldDB" id="O65536"/>
<dbReference type="InterPro" id="IPR044820">
    <property type="entry name" value="AGD14-like"/>
</dbReference>
<reference key="3">
    <citation type="journal article" date="1999" name="Nature">
        <title>Sequence and analysis of chromosome 4 of the plant Arabidopsis thaliana.</title>
        <authorList>
            <consortium name="EU"/>
            <consortium name="CSHL and WU Arabidopsis Sequencing Project"/>
            <person name="Mayer K."/>
            <person name="Schuller C."/>
            <person name="Wambutt R."/>
            <person name="Murphy G."/>
            <person name="Volckaert G."/>
            <person name="Pohl T."/>
            <person name="Dusterhoft A."/>
            <person name="Stiekema W."/>
            <person name="Entian K.D."/>
            <person name="Terryn N."/>
            <person name="Harris B."/>
            <person name="Ansorge W."/>
            <person name="Brandt P."/>
            <person name="Grivell L."/>
            <person name="Rieger M."/>
            <person name="Weichselgartner M."/>
            <person name="de Simone V."/>
            <person name="Obermaier B."/>
            <person name="Mache R."/>
            <person name="Muller M."/>
            <person name="Kreis M."/>
            <person name="Delseny M."/>
            <person name="Puigdomenech P."/>
            <person name="Watson M."/>
            <person name="Schmidtheini T."/>
            <person name="Reichert B."/>
            <person name="Portatelle D."/>
            <person name="Perez-Alonso M."/>
            <person name="Boutry M."/>
            <person name="Bancroft I."/>
            <person name="Vos P."/>
            <person name="Hoheisel J."/>
            <person name="Zimmermann W."/>
            <person name="Wedler H."/>
            <person name="Ridley P."/>
            <person name="Langham S.A."/>
            <person name="McCullagh B."/>
            <person name="Bilham L."/>
            <person name="Robben J."/>
            <person name="Van der Schueren J."/>
            <person name="Grymonprez B."/>
            <person name="Chuang Y.J."/>
            <person name="Vandenbussche F."/>
            <person name="Braeken M."/>
            <person name="Weltjens I."/>
            <person name="Voet M."/>
            <person name="Bastiaens I."/>
            <person name="Aert R."/>
            <person name="Defoor E."/>
            <person name="Weitzenegger T."/>
            <person name="Bothe G."/>
            <person name="Ramsperger U."/>
            <person name="Hilbert H."/>
            <person name="Braun M."/>
            <person name="Holzer E."/>
            <person name="Brandt A."/>
            <person name="Peters S."/>
            <person name="van Staveren M."/>
            <person name="Dirske W."/>
            <person name="Mooijman P."/>
            <person name="Klein Lankhorst R."/>
            <person name="Rose M."/>
            <person name="Hauf J."/>
            <person name="Kotter P."/>
            <person name="Berneiser S."/>
            <person name="Hempel S."/>
            <person name="Feldpausch M."/>
            <person name="Lamberth S."/>
            <person name="Van den Daele H."/>
            <person name="De Keyser A."/>
            <person name="Buysshaert C."/>
            <person name="Gielen J."/>
            <person name="Villarroel R."/>
            <person name="De Clercq R."/>
            <person name="Van Montagu M."/>
            <person name="Rogers J."/>
            <person name="Cronin A."/>
            <person name="Quail M."/>
            <person name="Bray-Allen S."/>
            <person name="Clark L."/>
            <person name="Doggett J."/>
            <person name="Hall S."/>
            <person name="Kay M."/>
            <person name="Lennard N."/>
            <person name="McLay K."/>
            <person name="Mayes R."/>
            <person name="Pettett A."/>
            <person name="Rajandream M.A."/>
            <person name="Lyne M."/>
            <person name="Benes V."/>
            <person name="Rechmann S."/>
            <person name="Borkova D."/>
            <person name="Blocker H."/>
            <person name="Scharfe M."/>
            <person name="Grimm M."/>
            <person name="Lohnert T.H."/>
            <person name="Dose S."/>
            <person name="de Haan M."/>
            <person name="Maarse A."/>
            <person name="Schafer M."/>
            <person name="Muller-Auer S."/>
            <person name="Gabel C."/>
            <person name="Fuchs M."/>
            <person name="Fartmann B."/>
            <person name="Granderath K."/>
            <person name="Dauner D."/>
            <person name="Herzl A."/>
            <person name="Neumann S."/>
            <person name="Argiriou A."/>
            <person name="Vitale D."/>
            <person name="Liguori R."/>
            <person name="Piravandi E."/>
            <person name="Massenet O."/>
            <person name="Quigley F."/>
            <person name="Clabauld G."/>
            <person name="Mundlein A."/>
            <person name="Felber R."/>
            <person name="Schnabl S."/>
            <person name="Hiller R."/>
            <person name="Schmidt W."/>
            <person name="Lecharny A."/>
            <person name="Aubourg S."/>
            <person name="Chefdor F."/>
            <person name="Cooke R."/>
            <person name="Berger C."/>
            <person name="Montfort A."/>
            <person name="Casacuberta E."/>
            <person name="Gibbons T."/>
            <person name="Weber N."/>
            <person name="Vandenbol M."/>
            <person name="Bargues M."/>
            <person name="Terol J."/>
            <person name="Torres A."/>
            <person name="Perez-Perez A."/>
            <person name="Purnelle B."/>
            <person name="Bent E."/>
            <person name="Johnson S."/>
            <person name="Tacon D."/>
            <person name="Jesse T."/>
            <person name="Heijnen L."/>
            <person name="Schwarz S."/>
            <person name="Scholler P."/>
            <person name="Heber S."/>
            <person name="Francs P."/>
            <person name="Bielke C."/>
            <person name="Frishman D."/>
            <person name="Haase D."/>
            <person name="Lemcke K."/>
            <person name="Mewes H.W."/>
            <person name="Stocker S."/>
            <person name="Zaccaria P."/>
            <person name="Bevan M."/>
            <person name="Wilson R.K."/>
            <person name="de la Bastide M."/>
            <person name="Habermann K."/>
            <person name="Parnell L."/>
            <person name="Dedhia N."/>
            <person name="Gnoj L."/>
            <person name="Schutz K."/>
            <person name="Huang E."/>
            <person name="Spiegel L."/>
            <person name="Sehkon M."/>
            <person name="Murray J."/>
            <person name="Sheet P."/>
            <person name="Cordes M."/>
            <person name="Abu-Threideh J."/>
            <person name="Stoneking T."/>
            <person name="Kalicki J."/>
            <person name="Graves T."/>
            <person name="Harmon G."/>
            <person name="Edwards J."/>
            <person name="Latreille P."/>
            <person name="Courtney L."/>
            <person name="Cloud J."/>
            <person name="Abbott A."/>
            <person name="Scott K."/>
            <person name="Johnson D."/>
            <person name="Minx P."/>
            <person name="Bentley D."/>
            <person name="Fulton B."/>
            <person name="Miller N."/>
            <person name="Greco T."/>
            <person name="Kemp K."/>
            <person name="Kramer J."/>
            <person name="Fulton L."/>
            <person name="Mardis E."/>
            <person name="Dante M."/>
            <person name="Pepin K."/>
            <person name="Hillier L."/>
            <person name="Nelson J."/>
            <person name="Spieth J."/>
            <person name="Ryan E."/>
            <person name="Andrews S."/>
            <person name="Geisel C."/>
            <person name="Layman D."/>
            <person name="Du H."/>
            <person name="Ali J."/>
            <person name="Berghoff A."/>
            <person name="Jones K."/>
            <person name="Drone K."/>
            <person name="Cotton M."/>
            <person name="Joshu C."/>
            <person name="Antonoiu B."/>
            <person name="Zidanic M."/>
            <person name="Strong C."/>
            <person name="Sun H."/>
            <person name="Lamar B."/>
            <person name="Yordan C."/>
            <person name="Ma P."/>
            <person name="Zhong J."/>
            <person name="Preston R."/>
            <person name="Vil D."/>
            <person name="Shekher M."/>
            <person name="Matero A."/>
            <person name="Shah R."/>
            <person name="Swaby I.K."/>
            <person name="O'Shaughnessy A."/>
            <person name="Rodriguez M."/>
            <person name="Hoffmann J."/>
            <person name="Till S."/>
            <person name="Granat S."/>
            <person name="Shohdy N."/>
            <person name="Hasegawa A."/>
            <person name="Hameed A."/>
            <person name="Lodhi M."/>
            <person name="Johnson A."/>
            <person name="Chen E."/>
            <person name="Marra M."/>
            <person name="Martienssen R."/>
            <person name="McCombie W.R."/>
        </authorList>
    </citation>
    <scope>NUCLEOTIDE SEQUENCE [LARGE SCALE GENOMIC DNA]</scope>
    <source>
        <strain>cv. Columbia</strain>
    </source>
</reference>
<dbReference type="ExpressionAtlas" id="O65536">
    <property type="expression patterns" value="baseline and differential"/>
</dbReference>
<reference evidence="3" key="4">
    <citation type="submission" date="2000-03" db="EMBL/GenBank/DDBJ databases">
        <authorList>
            <person name="Benes V."/>
            <person name="Rechmann S."/>
            <person name="Borkova D."/>
            <person name="Ansorge W."/>
            <person name="Mewes H.W."/>
            <person name="Lemcke K."/>
            <person name="Mayer K.F.X."/>
        </authorList>
    </citation>
    <scope>NUCLEOTIDE SEQUENCE</scope>
</reference>
<feature type="region of interest" description="Disordered" evidence="1">
    <location>
        <begin position="207"/>
        <end position="232"/>
    </location>
</feature>
<dbReference type="PIR" id="T04463">
    <property type="entry name" value="T04463"/>
</dbReference>